<dbReference type="PRINTS" id="PR01415">
    <property type="entry name" value="ANKYRIN"/>
</dbReference>
<dbReference type="AlphaFoldDB" id="A0A2P6U167"/>
<reference evidence="3 4" key="1">
    <citation type="journal article" date="2018" name="Plant J.">
        <title>Genome sequences of Chlorella sorokiniana UTEX 1602 and Micractinium conductrix SAG 241.80: implications to maltose excretion by a green alga.</title>
        <authorList>
            <person name="Arriola M.B."/>
            <person name="Velmurugan N."/>
            <person name="Zhang Y."/>
            <person name="Plunkett M.H."/>
            <person name="Hondzo H."/>
            <person name="Barney B.M."/>
        </authorList>
    </citation>
    <scope>NUCLEOTIDE SEQUENCE [LARGE SCALE GENOMIC DNA]</scope>
    <source>
        <strain evidence="4">UTEX 1602</strain>
    </source>
</reference>
<comment type="caution">
    <text evidence="3">The sequence shown here is derived from an EMBL/GenBank/DDBJ whole genome shotgun (WGS) entry which is preliminary data.</text>
</comment>
<dbReference type="PANTHER" id="PTHR22677:SF4">
    <property type="entry name" value="USHER SYNDROME TYPE-1G PROTEIN-LIKE PROTEIN"/>
    <property type="match status" value="1"/>
</dbReference>
<evidence type="ECO:0000313" key="4">
    <source>
        <dbReference type="Proteomes" id="UP000239899"/>
    </source>
</evidence>
<dbReference type="PANTHER" id="PTHR22677">
    <property type="entry name" value="ANKYRIN REPEAT DOMAIN-CONTAINING PROTEIN 60"/>
    <property type="match status" value="1"/>
</dbReference>
<evidence type="ECO:0000256" key="2">
    <source>
        <dbReference type="SAM" id="MobiDB-lite"/>
    </source>
</evidence>
<feature type="repeat" description="ANK" evidence="1">
    <location>
        <begin position="129"/>
        <end position="162"/>
    </location>
</feature>
<accession>A0A2P6U167</accession>
<dbReference type="EMBL" id="LHPG02000003">
    <property type="protein sequence ID" value="PRW60055.1"/>
    <property type="molecule type" value="Genomic_DNA"/>
</dbReference>
<feature type="repeat" description="ANK" evidence="1">
    <location>
        <begin position="93"/>
        <end position="128"/>
    </location>
</feature>
<evidence type="ECO:0000313" key="3">
    <source>
        <dbReference type="EMBL" id="PRW60055.1"/>
    </source>
</evidence>
<sequence>MHARWSPPSRTLSTRQPHQAASQDLTEDLIQAVVDGDTSKLAALLMSKQGRRAGEALTGTEDALLPMAAGLGHVDMIERLMGAGFEVDDCTHYGCTALWMAAFHNPPNALACIDLLLSKGANINATSREKTTPLAMAAMQGHLDIVRRLLAAPGRDVNVRTNLKGSALYLACQQGHPEIVQLLLDAGADVNIVTYDGAKVLSAAATSGNTDAMGRSAYDVARIAASKDRQLQPALQILLEASFSAPSASTSVKCQASQWEASQDLTEDLIQAVVDGDTSKLAALLMSKQGRRAGEALTGTEDALLPMAAGLGHVDMIEHLLGAGFEVDDCTHYGITGLWMAAFYNPPNALACIDLLLSKGANVNATSRERTTPLAMAAMQGHLDIVRRLLAAPGRDVNVRTNLKGSALFLACQRGHPEIVQLLLDAGADVREGG</sequence>
<dbReference type="Gene3D" id="1.25.40.20">
    <property type="entry name" value="Ankyrin repeat-containing domain"/>
    <property type="match status" value="3"/>
</dbReference>
<organism evidence="3 4">
    <name type="scientific">Chlorella sorokiniana</name>
    <name type="common">Freshwater green alga</name>
    <dbReference type="NCBI Taxonomy" id="3076"/>
    <lineage>
        <taxon>Eukaryota</taxon>
        <taxon>Viridiplantae</taxon>
        <taxon>Chlorophyta</taxon>
        <taxon>core chlorophytes</taxon>
        <taxon>Trebouxiophyceae</taxon>
        <taxon>Chlorellales</taxon>
        <taxon>Chlorellaceae</taxon>
        <taxon>Chlorella clade</taxon>
        <taxon>Chlorella</taxon>
    </lineage>
</organism>
<feature type="repeat" description="ANK" evidence="1">
    <location>
        <begin position="403"/>
        <end position="434"/>
    </location>
</feature>
<dbReference type="SUPFAM" id="SSF48403">
    <property type="entry name" value="Ankyrin repeat"/>
    <property type="match status" value="1"/>
</dbReference>
<dbReference type="InterPro" id="IPR002110">
    <property type="entry name" value="Ankyrin_rpt"/>
</dbReference>
<dbReference type="InterPro" id="IPR039323">
    <property type="entry name" value="ANKRD_45/46/60"/>
</dbReference>
<feature type="region of interest" description="Disordered" evidence="2">
    <location>
        <begin position="1"/>
        <end position="23"/>
    </location>
</feature>
<dbReference type="Pfam" id="PF12796">
    <property type="entry name" value="Ank_2"/>
    <property type="match status" value="2"/>
</dbReference>
<gene>
    <name evidence="3" type="ORF">C2E21_1556</name>
</gene>
<proteinExistence type="predicted"/>
<dbReference type="STRING" id="3076.A0A2P6U167"/>
<dbReference type="InterPro" id="IPR036770">
    <property type="entry name" value="Ankyrin_rpt-contain_sf"/>
</dbReference>
<feature type="repeat" description="ANK" evidence="1">
    <location>
        <begin position="163"/>
        <end position="195"/>
    </location>
</feature>
<dbReference type="PROSITE" id="PS50088">
    <property type="entry name" value="ANK_REPEAT"/>
    <property type="match status" value="6"/>
</dbReference>
<dbReference type="Proteomes" id="UP000239899">
    <property type="component" value="Unassembled WGS sequence"/>
</dbReference>
<feature type="compositionally biased region" description="Polar residues" evidence="2">
    <location>
        <begin position="8"/>
        <end position="23"/>
    </location>
</feature>
<evidence type="ECO:0000256" key="1">
    <source>
        <dbReference type="PROSITE-ProRule" id="PRU00023"/>
    </source>
</evidence>
<feature type="repeat" description="ANK" evidence="1">
    <location>
        <begin position="333"/>
        <end position="368"/>
    </location>
</feature>
<keyword evidence="1" id="KW-0040">ANK repeat</keyword>
<protein>
    <submittedName>
        <fullName evidence="3">Serine threonine-phosphatase 6 regulatory ankyrin repeat subunit B-like</fullName>
    </submittedName>
</protein>
<dbReference type="OrthoDB" id="540205at2759"/>
<feature type="repeat" description="ANK" evidence="1">
    <location>
        <begin position="369"/>
        <end position="402"/>
    </location>
</feature>
<dbReference type="SMART" id="SM00248">
    <property type="entry name" value="ANK"/>
    <property type="match status" value="8"/>
</dbReference>
<keyword evidence="4" id="KW-1185">Reference proteome</keyword>
<dbReference type="PROSITE" id="PS50297">
    <property type="entry name" value="ANK_REP_REGION"/>
    <property type="match status" value="4"/>
</dbReference>
<dbReference type="Pfam" id="PF13637">
    <property type="entry name" value="Ank_4"/>
    <property type="match status" value="1"/>
</dbReference>
<name>A0A2P6U167_CHLSO</name>